<keyword evidence="4" id="KW-0238">DNA-binding</keyword>
<sequence>MQDTCSRHDRKLINHRPVRKVKCDETKPKCQRCLSTGRKCDGYENEQSLQEEIVLYKPQTIRPPPSFSILSPQESRSFQFFYERTSSQLSGFHESDLWSCTIFQLASEDEAVRHGVVALASLHENFSAGRVNGGDAEHFALKQYNQAIRRHVHQLDSPQSQAGTECHLAACLIFISIEIIRGRFASSLSLLKKSFGVFDELLRNRKYLQKTASYDLLKTFGSQLNRLEAQAVGLIGPKAWGVPYASRIRGPPPMLPETFSSVTEARDYFEYYANAFILDGRSTKDEVVPMDNDIQQEGLSTHIYIFNQWSNGLDDLIGRSNTMPANEKAALGVLQVERLILTSSLDVIMQRTSVDVQMMWDKYTDISGQIVNLIQSILEMVEPSSDKASTSRKPYFTLDLGIVGPLYDIARRCRDPYIRRQAIGLLYAYPRQEGMFDSVLAARVAEHVVEIEEADLGIVKSCADVPDWARISDVHPVFDLEKRKAVLFYSRQLSAHHVGRIPVQETIEWD</sequence>
<evidence type="ECO:0000256" key="3">
    <source>
        <dbReference type="ARBA" id="ARBA00023015"/>
    </source>
</evidence>
<comment type="caution">
    <text evidence="8">The sequence shown here is derived from an EMBL/GenBank/DDBJ whole genome shotgun (WGS) entry which is preliminary data.</text>
</comment>
<evidence type="ECO:0000256" key="2">
    <source>
        <dbReference type="ARBA" id="ARBA00022833"/>
    </source>
</evidence>
<evidence type="ECO:0000313" key="8">
    <source>
        <dbReference type="EMBL" id="KAK5066055.1"/>
    </source>
</evidence>
<protein>
    <recommendedName>
        <fullName evidence="7">Zn(2)-C6 fungal-type domain-containing protein</fullName>
    </recommendedName>
</protein>
<dbReference type="PANTHER" id="PTHR36206">
    <property type="entry name" value="ASPERCRYPTIN BIOSYNTHESIS CLUSTER-SPECIFIC TRANSCRIPTION REGULATOR ATNN-RELATED"/>
    <property type="match status" value="1"/>
</dbReference>
<keyword evidence="6" id="KW-0539">Nucleus</keyword>
<dbReference type="InterPro" id="IPR001138">
    <property type="entry name" value="Zn2Cys6_DnaBD"/>
</dbReference>
<dbReference type="InterPro" id="IPR036864">
    <property type="entry name" value="Zn2-C6_fun-type_DNA-bd_sf"/>
</dbReference>
<dbReference type="Proteomes" id="UP001345691">
    <property type="component" value="Unassembled WGS sequence"/>
</dbReference>
<keyword evidence="3" id="KW-0805">Transcription regulation</keyword>
<dbReference type="SUPFAM" id="SSF57701">
    <property type="entry name" value="Zn2/Cys6 DNA-binding domain"/>
    <property type="match status" value="1"/>
</dbReference>
<keyword evidence="2" id="KW-0862">Zinc</keyword>
<dbReference type="EMBL" id="JAVRRF010000004">
    <property type="protein sequence ID" value="KAK5066055.1"/>
    <property type="molecule type" value="Genomic_DNA"/>
</dbReference>
<evidence type="ECO:0000259" key="7">
    <source>
        <dbReference type="Pfam" id="PF00172"/>
    </source>
</evidence>
<dbReference type="InterPro" id="IPR052360">
    <property type="entry name" value="Transcr_Regulatory_Proteins"/>
</dbReference>
<evidence type="ECO:0000256" key="5">
    <source>
        <dbReference type="ARBA" id="ARBA00023163"/>
    </source>
</evidence>
<dbReference type="CDD" id="cd00067">
    <property type="entry name" value="GAL4"/>
    <property type="match status" value="1"/>
</dbReference>
<dbReference type="InterPro" id="IPR021858">
    <property type="entry name" value="Fun_TF"/>
</dbReference>
<dbReference type="Gene3D" id="4.10.240.10">
    <property type="entry name" value="Zn(2)-C6 fungal-type DNA-binding domain"/>
    <property type="match status" value="1"/>
</dbReference>
<proteinExistence type="predicted"/>
<keyword evidence="5" id="KW-0804">Transcription</keyword>
<reference evidence="8 9" key="1">
    <citation type="submission" date="2023-08" db="EMBL/GenBank/DDBJ databases">
        <title>Black Yeasts Isolated from many extreme environments.</title>
        <authorList>
            <person name="Coleine C."/>
            <person name="Stajich J.E."/>
            <person name="Selbmann L."/>
        </authorList>
    </citation>
    <scope>NUCLEOTIDE SEQUENCE [LARGE SCALE GENOMIC DNA]</scope>
    <source>
        <strain evidence="8 9">CCFEE 6328</strain>
    </source>
</reference>
<keyword evidence="1" id="KW-0479">Metal-binding</keyword>
<dbReference type="PANTHER" id="PTHR36206:SF12">
    <property type="entry name" value="ASPERCRYPTIN BIOSYNTHESIS CLUSTER-SPECIFIC TRANSCRIPTION REGULATOR ATNN-RELATED"/>
    <property type="match status" value="1"/>
</dbReference>
<name>A0ABR0JJ90_9EURO</name>
<dbReference type="Pfam" id="PF00172">
    <property type="entry name" value="Zn_clus"/>
    <property type="match status" value="1"/>
</dbReference>
<evidence type="ECO:0000313" key="9">
    <source>
        <dbReference type="Proteomes" id="UP001345691"/>
    </source>
</evidence>
<gene>
    <name evidence="8" type="ORF">LTR69_002573</name>
</gene>
<evidence type="ECO:0000256" key="6">
    <source>
        <dbReference type="ARBA" id="ARBA00023242"/>
    </source>
</evidence>
<keyword evidence="9" id="KW-1185">Reference proteome</keyword>
<evidence type="ECO:0000256" key="4">
    <source>
        <dbReference type="ARBA" id="ARBA00023125"/>
    </source>
</evidence>
<dbReference type="Pfam" id="PF11951">
    <property type="entry name" value="Fungal_trans_2"/>
    <property type="match status" value="1"/>
</dbReference>
<evidence type="ECO:0000256" key="1">
    <source>
        <dbReference type="ARBA" id="ARBA00022723"/>
    </source>
</evidence>
<organism evidence="8 9">
    <name type="scientific">Exophiala sideris</name>
    <dbReference type="NCBI Taxonomy" id="1016849"/>
    <lineage>
        <taxon>Eukaryota</taxon>
        <taxon>Fungi</taxon>
        <taxon>Dikarya</taxon>
        <taxon>Ascomycota</taxon>
        <taxon>Pezizomycotina</taxon>
        <taxon>Eurotiomycetes</taxon>
        <taxon>Chaetothyriomycetidae</taxon>
        <taxon>Chaetothyriales</taxon>
        <taxon>Herpotrichiellaceae</taxon>
        <taxon>Exophiala</taxon>
    </lineage>
</organism>
<accession>A0ABR0JJ90</accession>
<feature type="domain" description="Zn(2)-C6 fungal-type" evidence="7">
    <location>
        <begin position="19"/>
        <end position="46"/>
    </location>
</feature>